<dbReference type="VEuPathDB" id="VectorBase:CSON006740"/>
<dbReference type="AlphaFoldDB" id="A0A336LZI2"/>
<protein>
    <submittedName>
        <fullName evidence="1">CSON006740 protein</fullName>
    </submittedName>
</protein>
<sequence>MDFVWSYFDYWKTNVDSTSKKILPEDVQICNEHKPLLGHIETEISENQILPFAVQVEPHTLYSNLITVKNQSDKIRAIAVSLTGGPDMRFTLEYEEDMAGVKHCMFEEYEDESCDLGVEFEIDPFMQTEFYILGENKNEKAKATELKIELISDPDENEIGRKFCYMYFKVKSYKTKFLGMKFVKSVDEFWETDSKTNVDALKHRIDFLKAFSVNQIT</sequence>
<accession>A0A336LZI2</accession>
<organism evidence="1">
    <name type="scientific">Culicoides sonorensis</name>
    <name type="common">Biting midge</name>
    <dbReference type="NCBI Taxonomy" id="179676"/>
    <lineage>
        <taxon>Eukaryota</taxon>
        <taxon>Metazoa</taxon>
        <taxon>Ecdysozoa</taxon>
        <taxon>Arthropoda</taxon>
        <taxon>Hexapoda</taxon>
        <taxon>Insecta</taxon>
        <taxon>Pterygota</taxon>
        <taxon>Neoptera</taxon>
        <taxon>Endopterygota</taxon>
        <taxon>Diptera</taxon>
        <taxon>Nematocera</taxon>
        <taxon>Chironomoidea</taxon>
        <taxon>Ceratopogonidae</taxon>
        <taxon>Ceratopogoninae</taxon>
        <taxon>Culicoides</taxon>
        <taxon>Monoculicoides</taxon>
    </lineage>
</organism>
<dbReference type="EMBL" id="UFQT01000253">
    <property type="protein sequence ID" value="SSX22431.1"/>
    <property type="molecule type" value="Genomic_DNA"/>
</dbReference>
<proteinExistence type="predicted"/>
<name>A0A336LZI2_CULSO</name>
<reference evidence="1" key="1">
    <citation type="submission" date="2018-07" db="EMBL/GenBank/DDBJ databases">
        <authorList>
            <person name="Quirk P.G."/>
            <person name="Krulwich T.A."/>
        </authorList>
    </citation>
    <scope>NUCLEOTIDE SEQUENCE</scope>
</reference>
<gene>
    <name evidence="1" type="primary">CSON006740</name>
</gene>
<evidence type="ECO:0000313" key="1">
    <source>
        <dbReference type="EMBL" id="SSX22431.1"/>
    </source>
</evidence>